<feature type="domain" description="DNA/RNA non-specific endonuclease/pyrophosphatase/phosphodiesterase" evidence="5">
    <location>
        <begin position="65"/>
        <end position="262"/>
    </location>
</feature>
<dbReference type="InterPro" id="IPR001604">
    <property type="entry name" value="Endo_G_ENPP1-like_dom"/>
</dbReference>
<dbReference type="GeneID" id="97324970"/>
<dbReference type="GO" id="GO:0016787">
    <property type="term" value="F:hydrolase activity"/>
    <property type="evidence" value="ECO:0007669"/>
    <property type="project" value="InterPro"/>
</dbReference>
<evidence type="ECO:0000313" key="6">
    <source>
        <dbReference type="EMBL" id="MDO6673434.1"/>
    </source>
</evidence>
<dbReference type="SMART" id="SM00477">
    <property type="entry name" value="NUC"/>
    <property type="match status" value="1"/>
</dbReference>
<dbReference type="GO" id="GO:0004519">
    <property type="term" value="F:endonuclease activity"/>
    <property type="evidence" value="ECO:0007669"/>
    <property type="project" value="UniProtKB-KW"/>
</dbReference>
<keyword evidence="3" id="KW-1133">Transmembrane helix</keyword>
<sequence length="288" mass="33226">MLDVMDDIRSAGRKLWRGFGVSVVFALVGGGLWWWQERDYQQFYVWQGVPQARALDWKTLARGLRSDAYLVGWSDLRANPLWVTWRLENTQGSRLGERPDEFERDWRSLWPVTPDSYRNSGYDRGHLAPNYAIGKIYGVKAQHQTFRMTNISPQTPALNRKLWQRLEAAIMDSILPREGALWITAGPVFSGSIERLPNLIEIPDAFYKIIISPGSGRQAPRALAFLFPQQVRGDEPLDRFLVSIDRIESLTGLDFFHELPDDVEQRLEAQVVRDGWQVDSFSRTPSRY</sequence>
<evidence type="ECO:0000259" key="5">
    <source>
        <dbReference type="SMART" id="SM00892"/>
    </source>
</evidence>
<dbReference type="InterPro" id="IPR040255">
    <property type="entry name" value="Non-specific_endonuclease"/>
</dbReference>
<dbReference type="AlphaFoldDB" id="A0AAP4WZS3"/>
<comment type="caution">
    <text evidence="6">The sequence shown here is derived from an EMBL/GenBank/DDBJ whole genome shotgun (WGS) entry which is preliminary data.</text>
</comment>
<organism evidence="6 7">
    <name type="scientific">Cobetia amphilecti</name>
    <dbReference type="NCBI Taxonomy" id="1055104"/>
    <lineage>
        <taxon>Bacteria</taxon>
        <taxon>Pseudomonadati</taxon>
        <taxon>Pseudomonadota</taxon>
        <taxon>Gammaproteobacteria</taxon>
        <taxon>Oceanospirillales</taxon>
        <taxon>Halomonadaceae</taxon>
        <taxon>Cobetia</taxon>
    </lineage>
</organism>
<evidence type="ECO:0000259" key="4">
    <source>
        <dbReference type="SMART" id="SM00477"/>
    </source>
</evidence>
<dbReference type="Gene3D" id="3.40.570.10">
    <property type="entry name" value="Extracellular Endonuclease, subunit A"/>
    <property type="match status" value="1"/>
</dbReference>
<gene>
    <name evidence="6" type="ORF">Q4535_15075</name>
</gene>
<keyword evidence="2" id="KW-0479">Metal-binding</keyword>
<dbReference type="PANTHER" id="PTHR13966">
    <property type="entry name" value="ENDONUCLEASE RELATED"/>
    <property type="match status" value="1"/>
</dbReference>
<evidence type="ECO:0000313" key="7">
    <source>
        <dbReference type="Proteomes" id="UP001170481"/>
    </source>
</evidence>
<keyword evidence="3" id="KW-0472">Membrane</keyword>
<dbReference type="SUPFAM" id="SSF54060">
    <property type="entry name" value="His-Me finger endonucleases"/>
    <property type="match status" value="1"/>
</dbReference>
<dbReference type="RefSeq" id="WP_225347493.1">
    <property type="nucleotide sequence ID" value="NZ_CANLSP010000003.1"/>
</dbReference>
<keyword evidence="3" id="KW-0812">Transmembrane</keyword>
<evidence type="ECO:0000256" key="1">
    <source>
        <dbReference type="PIRSR" id="PIRSR640255-1"/>
    </source>
</evidence>
<dbReference type="InterPro" id="IPR020821">
    <property type="entry name" value="ENPP1-3/EXOG-like_nuc-like"/>
</dbReference>
<dbReference type="InterPro" id="IPR044929">
    <property type="entry name" value="DNA/RNA_non-sp_Endonuclease_sf"/>
</dbReference>
<evidence type="ECO:0000256" key="2">
    <source>
        <dbReference type="PIRSR" id="PIRSR640255-2"/>
    </source>
</evidence>
<name>A0AAP4WZS3_9GAMM</name>
<feature type="binding site" evidence="2">
    <location>
        <position position="159"/>
    </location>
    <ligand>
        <name>Mg(2+)</name>
        <dbReference type="ChEBI" id="CHEBI:18420"/>
        <note>catalytic</note>
    </ligand>
</feature>
<dbReference type="Proteomes" id="UP001170481">
    <property type="component" value="Unassembled WGS sequence"/>
</dbReference>
<feature type="transmembrane region" description="Helical" evidence="3">
    <location>
        <begin position="15"/>
        <end position="35"/>
    </location>
</feature>
<feature type="domain" description="ENPP1-3/EXOG-like endonuclease/phosphodiesterase" evidence="4">
    <location>
        <begin position="66"/>
        <end position="262"/>
    </location>
</feature>
<keyword evidence="6" id="KW-0255">Endonuclease</keyword>
<dbReference type="PANTHER" id="PTHR13966:SF5">
    <property type="entry name" value="ENDONUCLEASE G, MITOCHONDRIAL"/>
    <property type="match status" value="1"/>
</dbReference>
<dbReference type="SMART" id="SM00892">
    <property type="entry name" value="Endonuclease_NS"/>
    <property type="match status" value="1"/>
</dbReference>
<accession>A0AAP4WZS3</accession>
<dbReference type="GO" id="GO:0046872">
    <property type="term" value="F:metal ion binding"/>
    <property type="evidence" value="ECO:0007669"/>
    <property type="project" value="UniProtKB-KW"/>
</dbReference>
<protein>
    <submittedName>
        <fullName evidence="6">DNA/RNA non-specific endonuclease</fullName>
    </submittedName>
</protein>
<proteinExistence type="predicted"/>
<feature type="active site" description="Proton acceptor" evidence="1">
    <location>
        <position position="126"/>
    </location>
</feature>
<keyword evidence="6" id="KW-0540">Nuclease</keyword>
<dbReference type="Pfam" id="PF01223">
    <property type="entry name" value="Endonuclease_NS"/>
    <property type="match status" value="1"/>
</dbReference>
<keyword evidence="6" id="KW-0378">Hydrolase</keyword>
<dbReference type="EMBL" id="JAUORK010000025">
    <property type="protein sequence ID" value="MDO6673434.1"/>
    <property type="molecule type" value="Genomic_DNA"/>
</dbReference>
<dbReference type="InterPro" id="IPR044925">
    <property type="entry name" value="His-Me_finger_sf"/>
</dbReference>
<evidence type="ECO:0000256" key="3">
    <source>
        <dbReference type="SAM" id="Phobius"/>
    </source>
</evidence>
<dbReference type="GO" id="GO:0003676">
    <property type="term" value="F:nucleic acid binding"/>
    <property type="evidence" value="ECO:0007669"/>
    <property type="project" value="InterPro"/>
</dbReference>
<reference evidence="6" key="1">
    <citation type="submission" date="2023-07" db="EMBL/GenBank/DDBJ databases">
        <title>Genome content predicts the carbon catabolic preferences of heterotrophic bacteria.</title>
        <authorList>
            <person name="Gralka M."/>
        </authorList>
    </citation>
    <scope>NUCLEOTIDE SEQUENCE</scope>
    <source>
        <strain evidence="6">C2R13</strain>
    </source>
</reference>